<dbReference type="PROSITE" id="PS00028">
    <property type="entry name" value="ZINC_FINGER_C2H2_1"/>
    <property type="match status" value="1"/>
</dbReference>
<feature type="domain" description="C2H2-type" evidence="3">
    <location>
        <begin position="769"/>
        <end position="797"/>
    </location>
</feature>
<feature type="region of interest" description="Disordered" evidence="2">
    <location>
        <begin position="785"/>
        <end position="804"/>
    </location>
</feature>
<accession>A0ABX6ESL7</accession>
<dbReference type="EMBL" id="CP015056">
    <property type="protein sequence ID" value="QGN15300.1"/>
    <property type="molecule type" value="Genomic_DNA"/>
</dbReference>
<dbReference type="InterPro" id="IPR003347">
    <property type="entry name" value="JmjC_dom"/>
</dbReference>
<feature type="compositionally biased region" description="Basic and acidic residues" evidence="2">
    <location>
        <begin position="402"/>
        <end position="425"/>
    </location>
</feature>
<protein>
    <submittedName>
        <fullName evidence="6">DNA damage-responsive transcriptional repressor RPH1</fullName>
    </submittedName>
</protein>
<proteinExistence type="predicted"/>
<dbReference type="SMART" id="SM00355">
    <property type="entry name" value="ZnF_C2H2"/>
    <property type="match status" value="2"/>
</dbReference>
<evidence type="ECO:0000256" key="1">
    <source>
        <dbReference type="PROSITE-ProRule" id="PRU00042"/>
    </source>
</evidence>
<evidence type="ECO:0000256" key="2">
    <source>
        <dbReference type="SAM" id="MobiDB-lite"/>
    </source>
</evidence>
<dbReference type="SMART" id="SM00558">
    <property type="entry name" value="JmjC"/>
    <property type="match status" value="1"/>
</dbReference>
<feature type="compositionally biased region" description="Low complexity" evidence="2">
    <location>
        <begin position="117"/>
        <end position="139"/>
    </location>
</feature>
<dbReference type="SMART" id="SM00545">
    <property type="entry name" value="JmjN"/>
    <property type="match status" value="1"/>
</dbReference>
<dbReference type="PROSITE" id="PS51184">
    <property type="entry name" value="JMJC"/>
    <property type="match status" value="1"/>
</dbReference>
<feature type="region of interest" description="Disordered" evidence="2">
    <location>
        <begin position="453"/>
        <end position="481"/>
    </location>
</feature>
<dbReference type="PROSITE" id="PS50157">
    <property type="entry name" value="ZINC_FINGER_C2H2_2"/>
    <property type="match status" value="2"/>
</dbReference>
<evidence type="ECO:0000313" key="6">
    <source>
        <dbReference type="EMBL" id="QGN15300.1"/>
    </source>
</evidence>
<feature type="compositionally biased region" description="Polar residues" evidence="2">
    <location>
        <begin position="743"/>
        <end position="752"/>
    </location>
</feature>
<feature type="compositionally biased region" description="Polar residues" evidence="2">
    <location>
        <begin position="696"/>
        <end position="711"/>
    </location>
</feature>
<dbReference type="SUPFAM" id="SSF51197">
    <property type="entry name" value="Clavaminate synthase-like"/>
    <property type="match status" value="1"/>
</dbReference>
<feature type="domain" description="JmjN" evidence="4">
    <location>
        <begin position="12"/>
        <end position="53"/>
    </location>
</feature>
<feature type="domain" description="C2H2-type" evidence="3">
    <location>
        <begin position="798"/>
        <end position="816"/>
    </location>
</feature>
<dbReference type="PANTHER" id="PTHR10694">
    <property type="entry name" value="LYSINE-SPECIFIC DEMETHYLASE"/>
    <property type="match status" value="1"/>
</dbReference>
<dbReference type="Gene3D" id="2.60.120.650">
    <property type="entry name" value="Cupin"/>
    <property type="match status" value="1"/>
</dbReference>
<dbReference type="PROSITE" id="PS51183">
    <property type="entry name" value="JMJN"/>
    <property type="match status" value="1"/>
</dbReference>
<dbReference type="Pfam" id="PF00096">
    <property type="entry name" value="zf-C2H2"/>
    <property type="match status" value="1"/>
</dbReference>
<organism evidence="6 7">
    <name type="scientific">Kluyveromyces marxianus</name>
    <name type="common">Yeast</name>
    <name type="synonym">Candida kefyr</name>
    <dbReference type="NCBI Taxonomy" id="4911"/>
    <lineage>
        <taxon>Eukaryota</taxon>
        <taxon>Fungi</taxon>
        <taxon>Dikarya</taxon>
        <taxon>Ascomycota</taxon>
        <taxon>Saccharomycotina</taxon>
        <taxon>Saccharomycetes</taxon>
        <taxon>Saccharomycetales</taxon>
        <taxon>Saccharomycetaceae</taxon>
        <taxon>Kluyveromyces</taxon>
    </lineage>
</organism>
<evidence type="ECO:0000259" key="4">
    <source>
        <dbReference type="PROSITE" id="PS51183"/>
    </source>
</evidence>
<name>A0ABX6ESL7_KLUMA</name>
<dbReference type="Gene3D" id="3.30.160.60">
    <property type="entry name" value="Classic Zinc Finger"/>
    <property type="match status" value="2"/>
</dbReference>
<evidence type="ECO:0000259" key="3">
    <source>
        <dbReference type="PROSITE" id="PS50157"/>
    </source>
</evidence>
<gene>
    <name evidence="6" type="primary">RPH1</name>
    <name evidence="6" type="ORF">FIM1_1989</name>
</gene>
<dbReference type="Proteomes" id="UP000422736">
    <property type="component" value="Chromosome 3"/>
</dbReference>
<keyword evidence="1" id="KW-0862">Zinc</keyword>
<feature type="region of interest" description="Disordered" evidence="2">
    <location>
        <begin position="402"/>
        <end position="433"/>
    </location>
</feature>
<feature type="compositionally biased region" description="Polar residues" evidence="2">
    <location>
        <begin position="467"/>
        <end position="481"/>
    </location>
</feature>
<dbReference type="Pfam" id="PF02373">
    <property type="entry name" value="JmjC"/>
    <property type="match status" value="1"/>
</dbReference>
<dbReference type="SUPFAM" id="SSF57667">
    <property type="entry name" value="beta-beta-alpha zinc fingers"/>
    <property type="match status" value="1"/>
</dbReference>
<dbReference type="PANTHER" id="PTHR10694:SF7">
    <property type="entry name" value="[HISTONE H3]-TRIMETHYL-L-LYSINE(9) DEMETHYLASE"/>
    <property type="match status" value="1"/>
</dbReference>
<feature type="region of interest" description="Disordered" evidence="2">
    <location>
        <begin position="108"/>
        <end position="155"/>
    </location>
</feature>
<dbReference type="InterPro" id="IPR036236">
    <property type="entry name" value="Znf_C2H2_sf"/>
</dbReference>
<feature type="domain" description="JmjC" evidence="5">
    <location>
        <begin position="215"/>
        <end position="377"/>
    </location>
</feature>
<feature type="compositionally biased region" description="Basic residues" evidence="2">
    <location>
        <begin position="726"/>
        <end position="737"/>
    </location>
</feature>
<evidence type="ECO:0000313" key="7">
    <source>
        <dbReference type="Proteomes" id="UP000422736"/>
    </source>
</evidence>
<dbReference type="InterPro" id="IPR003349">
    <property type="entry name" value="JmjN"/>
</dbReference>
<keyword evidence="1" id="KW-0479">Metal-binding</keyword>
<keyword evidence="1" id="KW-0863">Zinc-finger</keyword>
<keyword evidence="7" id="KW-1185">Reference proteome</keyword>
<sequence length="835" mass="93599">MAYVPDHYEGSVPVFKPDHATFQDFYKFMTEVDKYGLKSGIIKIIPPKEWLDEVQYPPSAETLQKIRIKTPIQQHISGSKGVFMVQNVEKPKSYNIIQWKHLSQDYKLPEGRHSAKTSGSTEGPTTAGGATAGDATAAEKSQQPSEEHTSNKMRSKSLDSFTLQDFESFREHFNCDNLEQFDDEQRIEFLENYYWKTLNFTEPMYGADSLGSLFEDSVKDWNVSSLPSILNYLDEKVPGVNESYLYAGLWKASFAWHLEDQDLYSINYIHFGAPKQWYSIPQEDSEKFYNFMKELFPEESKNCSEFLRHKMFLVSPKLLQSNGIRCNHIVHRQQEFIVTYPYGYHAGFNYGYNMAESVNFALQSWLDIGAKAKKCMCIDDAVGINVEKLKANYLNAKEKKLENGKVKEEEDSEKTQEEAKEENPPLKKIKIGSETNKLLDSAKSTPDFLAKSQTDALEDKPTLDGLNGNNSIRSGTPNSQKTWMYGTGSKRDGAFNNGSSISRVSSPLLSRMMDLSHIVEPTLEDPTLKFKKKQSQFMPLSMAQQQAIYPPTQNPMPAPPVQMSPSDTSFFSPAHDHEDNLIALSLASMANSSPSFNQLPPLNISNPRPYSPILQDSILSPRPSYNSNVLSYGQAGNTKSPLGSFGSNSQLPFIKRIQSPNRVTLNISRESSRSPVSLSGLYGTSNPMMAPVPHPYQSSQTSTLNQVSTAERSPAVTPPSSPSKLKASKKRSAKQAKAKQEPDSPTSSLSQTKINDEEIMFLDDGSKVYVCQECSRQFSSGHHLTRHKKSVHSGEKPHSCPKCGKKFKRRDHVLQHLNKKIPCVPDNDDAAKAGG</sequence>
<reference evidence="6 7" key="2">
    <citation type="submission" date="2019-11" db="EMBL/GenBank/DDBJ databases">
        <authorList>
            <person name="Lu H."/>
        </authorList>
    </citation>
    <scope>NUCLEOTIDE SEQUENCE [LARGE SCALE GENOMIC DNA]</scope>
    <source>
        <strain evidence="6 7">FIM1</strain>
    </source>
</reference>
<dbReference type="Pfam" id="PF02375">
    <property type="entry name" value="JmjN"/>
    <property type="match status" value="1"/>
</dbReference>
<dbReference type="InterPro" id="IPR013087">
    <property type="entry name" value="Znf_C2H2_type"/>
</dbReference>
<reference evidence="6 7" key="1">
    <citation type="submission" date="2016-03" db="EMBL/GenBank/DDBJ databases">
        <title>How can Kluyveromyces marxianus grow so fast - potential evolutionary course in Saccharomyces Complex revealed by comparative genomics.</title>
        <authorList>
            <person name="Mo W."/>
            <person name="Lu W."/>
            <person name="Yang X."/>
            <person name="Qi J."/>
            <person name="Lv H."/>
        </authorList>
    </citation>
    <scope>NUCLEOTIDE SEQUENCE [LARGE SCALE GENOMIC DNA]</scope>
    <source>
        <strain evidence="6 7">FIM1</strain>
    </source>
</reference>
<evidence type="ECO:0000259" key="5">
    <source>
        <dbReference type="PROSITE" id="PS51184"/>
    </source>
</evidence>
<feature type="region of interest" description="Disordered" evidence="2">
    <location>
        <begin position="664"/>
        <end position="752"/>
    </location>
</feature>